<proteinExistence type="predicted"/>
<keyword evidence="3" id="KW-1185">Reference proteome</keyword>
<organism evidence="2 3">
    <name type="scientific">Pseudonocardia parietis</name>
    <dbReference type="NCBI Taxonomy" id="570936"/>
    <lineage>
        <taxon>Bacteria</taxon>
        <taxon>Bacillati</taxon>
        <taxon>Actinomycetota</taxon>
        <taxon>Actinomycetes</taxon>
        <taxon>Pseudonocardiales</taxon>
        <taxon>Pseudonocardiaceae</taxon>
        <taxon>Pseudonocardia</taxon>
    </lineage>
</organism>
<evidence type="ECO:0000313" key="3">
    <source>
        <dbReference type="Proteomes" id="UP001519295"/>
    </source>
</evidence>
<keyword evidence="1" id="KW-1133">Transmembrane helix</keyword>
<keyword evidence="1" id="KW-0472">Membrane</keyword>
<comment type="caution">
    <text evidence="2">The sequence shown here is derived from an EMBL/GenBank/DDBJ whole genome shotgun (WGS) entry which is preliminary data.</text>
</comment>
<keyword evidence="1" id="KW-0812">Transmembrane</keyword>
<dbReference type="RefSeq" id="WP_210028512.1">
    <property type="nucleotide sequence ID" value="NZ_JAGINU010000001.1"/>
</dbReference>
<protein>
    <submittedName>
        <fullName evidence="2">Uncharacterized protein</fullName>
    </submittedName>
</protein>
<feature type="transmembrane region" description="Helical" evidence="1">
    <location>
        <begin position="31"/>
        <end position="58"/>
    </location>
</feature>
<reference evidence="2 3" key="1">
    <citation type="submission" date="2021-03" db="EMBL/GenBank/DDBJ databases">
        <title>Sequencing the genomes of 1000 actinobacteria strains.</title>
        <authorList>
            <person name="Klenk H.-P."/>
        </authorList>
    </citation>
    <scope>NUCLEOTIDE SEQUENCE [LARGE SCALE GENOMIC DNA]</scope>
    <source>
        <strain evidence="2 3">DSM 45256</strain>
    </source>
</reference>
<accession>A0ABS4VW45</accession>
<dbReference type="Proteomes" id="UP001519295">
    <property type="component" value="Unassembled WGS sequence"/>
</dbReference>
<evidence type="ECO:0000256" key="1">
    <source>
        <dbReference type="SAM" id="Phobius"/>
    </source>
</evidence>
<sequence length="68" mass="7176">MGDPVTGLGSPVRVQADLHAQQYRGLWPVKWFLLVQLLALVIGSAFAFAFAELGAVAVGARLIQAGGR</sequence>
<gene>
    <name evidence="2" type="ORF">JOF36_003863</name>
</gene>
<evidence type="ECO:0000313" key="2">
    <source>
        <dbReference type="EMBL" id="MBP2368167.1"/>
    </source>
</evidence>
<name>A0ABS4VW45_9PSEU</name>
<dbReference type="EMBL" id="JAGINU010000001">
    <property type="protein sequence ID" value="MBP2368167.1"/>
    <property type="molecule type" value="Genomic_DNA"/>
</dbReference>